<comment type="similarity">
    <text evidence="1">Belongs to the CFA/CMAS family.</text>
</comment>
<dbReference type="RefSeq" id="WP_200608552.1">
    <property type="nucleotide sequence ID" value="NZ_JAEHHL010000002.1"/>
</dbReference>
<keyword evidence="5" id="KW-0443">Lipid metabolism</keyword>
<keyword evidence="4" id="KW-0949">S-adenosyl-L-methionine</keyword>
<accession>A0A8J7M5H2</accession>
<proteinExistence type="inferred from homology"/>
<keyword evidence="8" id="KW-1185">Reference proteome</keyword>
<dbReference type="CDD" id="cd02440">
    <property type="entry name" value="AdoMet_MTases"/>
    <property type="match status" value="1"/>
</dbReference>
<dbReference type="Gene3D" id="3.40.50.150">
    <property type="entry name" value="Vaccinia Virus protein VP39"/>
    <property type="match status" value="1"/>
</dbReference>
<dbReference type="PANTHER" id="PTHR43667">
    <property type="entry name" value="CYCLOPROPANE-FATTY-ACYL-PHOSPHOLIPID SYNTHASE"/>
    <property type="match status" value="1"/>
</dbReference>
<dbReference type="InterPro" id="IPR050723">
    <property type="entry name" value="CFA/CMAS"/>
</dbReference>
<evidence type="ECO:0000313" key="7">
    <source>
        <dbReference type="EMBL" id="MBK0398861.1"/>
    </source>
</evidence>
<dbReference type="GO" id="GO:0008610">
    <property type="term" value="P:lipid biosynthetic process"/>
    <property type="evidence" value="ECO:0007669"/>
    <property type="project" value="InterPro"/>
</dbReference>
<dbReference type="InterPro" id="IPR003333">
    <property type="entry name" value="CMAS"/>
</dbReference>
<dbReference type="Proteomes" id="UP000655420">
    <property type="component" value="Unassembled WGS sequence"/>
</dbReference>
<evidence type="ECO:0000313" key="8">
    <source>
        <dbReference type="Proteomes" id="UP000655420"/>
    </source>
</evidence>
<keyword evidence="2 7" id="KW-0489">Methyltransferase</keyword>
<evidence type="ECO:0000256" key="5">
    <source>
        <dbReference type="ARBA" id="ARBA00023098"/>
    </source>
</evidence>
<evidence type="ECO:0000256" key="4">
    <source>
        <dbReference type="ARBA" id="ARBA00022691"/>
    </source>
</evidence>
<dbReference type="EMBL" id="JAEHHL010000002">
    <property type="protein sequence ID" value="MBK0398861.1"/>
    <property type="molecule type" value="Genomic_DNA"/>
</dbReference>
<organism evidence="7 8">
    <name type="scientific">Thermohalobaculum xanthum</name>
    <dbReference type="NCBI Taxonomy" id="2753746"/>
    <lineage>
        <taxon>Bacteria</taxon>
        <taxon>Pseudomonadati</taxon>
        <taxon>Pseudomonadota</taxon>
        <taxon>Alphaproteobacteria</taxon>
        <taxon>Rhodobacterales</taxon>
        <taxon>Paracoccaceae</taxon>
        <taxon>Thermohalobaculum</taxon>
    </lineage>
</organism>
<dbReference type="GO" id="GO:0008168">
    <property type="term" value="F:methyltransferase activity"/>
    <property type="evidence" value="ECO:0007669"/>
    <property type="project" value="UniProtKB-KW"/>
</dbReference>
<feature type="active site" evidence="6">
    <location>
        <position position="382"/>
    </location>
</feature>
<protein>
    <submittedName>
        <fullName evidence="7">Class I SAM-dependent methyltransferase</fullName>
    </submittedName>
</protein>
<sequence length="402" mass="45795">MRLTSVDGQKDLPRWFETFFAIAGEIKTGSFEVTLPDGRVFFVEGPSGGPAGRLTVHNADFFTRLVREGDLGFSEMYLDGWWETPDLQALLDVILLNNDTLGRGFPAMVLVRAYERLRHWLRSNTRRGARRNISYHYDLGNAFYERWLDPSMTYSSALFTGQGEDLTQAQANKYAAICDRIGVKSGDHLLEIGCGWGGFAEYAIRERGVRVTGLTLSREQHDYAARRLFEAGLAERAEIVIRDYRDERGVYDGIASIEMFEAVGERYWPAYFETIRERLRPGAIAGLQIITIADGLFAEYRRQTDFIQKYIFPGGMLPSPGALRAEAERAGLALLGSVEFGESYSRTLREWRDRFQSQWDEICALGFDDRFRRMWNFYLASCAACFRAKTTDVTQISLQKPA</sequence>
<reference evidence="7" key="1">
    <citation type="submission" date="2020-12" db="EMBL/GenBank/DDBJ databases">
        <title>Bacterial taxonomy.</title>
        <authorList>
            <person name="Pan X."/>
        </authorList>
    </citation>
    <scope>NUCLEOTIDE SEQUENCE</scope>
    <source>
        <strain evidence="7">M0105</strain>
    </source>
</reference>
<dbReference type="SUPFAM" id="SSF53335">
    <property type="entry name" value="S-adenosyl-L-methionine-dependent methyltransferases"/>
    <property type="match status" value="1"/>
</dbReference>
<evidence type="ECO:0000256" key="1">
    <source>
        <dbReference type="ARBA" id="ARBA00010815"/>
    </source>
</evidence>
<evidence type="ECO:0000256" key="3">
    <source>
        <dbReference type="ARBA" id="ARBA00022679"/>
    </source>
</evidence>
<evidence type="ECO:0000256" key="6">
    <source>
        <dbReference type="PIRSR" id="PIRSR003085-1"/>
    </source>
</evidence>
<name>A0A8J7M5H2_9RHOB</name>
<dbReference type="Pfam" id="PF02353">
    <property type="entry name" value="CMAS"/>
    <property type="match status" value="1"/>
</dbReference>
<evidence type="ECO:0000256" key="2">
    <source>
        <dbReference type="ARBA" id="ARBA00022603"/>
    </source>
</evidence>
<dbReference type="GO" id="GO:0032259">
    <property type="term" value="P:methylation"/>
    <property type="evidence" value="ECO:0007669"/>
    <property type="project" value="UniProtKB-KW"/>
</dbReference>
<gene>
    <name evidence="7" type="ORF">H0I76_06650</name>
</gene>
<keyword evidence="3" id="KW-0808">Transferase</keyword>
<dbReference type="InterPro" id="IPR029063">
    <property type="entry name" value="SAM-dependent_MTases_sf"/>
</dbReference>
<dbReference type="PANTHER" id="PTHR43667:SF2">
    <property type="entry name" value="FATTY ACID C-METHYL TRANSFERASE"/>
    <property type="match status" value="1"/>
</dbReference>
<comment type="caution">
    <text evidence="7">The sequence shown here is derived from an EMBL/GenBank/DDBJ whole genome shotgun (WGS) entry which is preliminary data.</text>
</comment>
<dbReference type="AlphaFoldDB" id="A0A8J7M5H2"/>
<dbReference type="PIRSF" id="PIRSF003085">
    <property type="entry name" value="CMAS"/>
    <property type="match status" value="1"/>
</dbReference>